<feature type="transmembrane region" description="Helical" evidence="10">
    <location>
        <begin position="31"/>
        <end position="52"/>
    </location>
</feature>
<evidence type="ECO:0000313" key="11">
    <source>
        <dbReference type="EMBL" id="KRL93023.1"/>
    </source>
</evidence>
<accession>A0A0R1UI09</accession>
<protein>
    <recommendedName>
        <fullName evidence="10">Fluoride-specific ion channel FluC</fullName>
    </recommendedName>
</protein>
<feature type="binding site" evidence="10">
    <location>
        <position position="75"/>
    </location>
    <ligand>
        <name>Na(+)</name>
        <dbReference type="ChEBI" id="CHEBI:29101"/>
        <note>structural</note>
    </ligand>
</feature>
<dbReference type="PANTHER" id="PTHR28259">
    <property type="entry name" value="FLUORIDE EXPORT PROTEIN 1-RELATED"/>
    <property type="match status" value="1"/>
</dbReference>
<evidence type="ECO:0000256" key="9">
    <source>
        <dbReference type="ARBA" id="ARBA00049940"/>
    </source>
</evidence>
<name>A0A0R1UI09_9LACO</name>
<dbReference type="HAMAP" id="MF_00454">
    <property type="entry name" value="FluC"/>
    <property type="match status" value="1"/>
</dbReference>
<comment type="catalytic activity">
    <reaction evidence="8">
        <text>fluoride(in) = fluoride(out)</text>
        <dbReference type="Rhea" id="RHEA:76159"/>
        <dbReference type="ChEBI" id="CHEBI:17051"/>
    </reaction>
    <physiologicalReaction direction="left-to-right" evidence="8">
        <dbReference type="Rhea" id="RHEA:76160"/>
    </physiologicalReaction>
</comment>
<evidence type="ECO:0000256" key="4">
    <source>
        <dbReference type="ARBA" id="ARBA00022989"/>
    </source>
</evidence>
<dbReference type="GO" id="GO:0005886">
    <property type="term" value="C:plasma membrane"/>
    <property type="evidence" value="ECO:0007669"/>
    <property type="project" value="UniProtKB-SubCell"/>
</dbReference>
<feature type="binding site" evidence="10">
    <location>
        <position position="72"/>
    </location>
    <ligand>
        <name>Na(+)</name>
        <dbReference type="ChEBI" id="CHEBI:29101"/>
        <note>structural</note>
    </ligand>
</feature>
<evidence type="ECO:0000256" key="1">
    <source>
        <dbReference type="ARBA" id="ARBA00004651"/>
    </source>
</evidence>
<proteinExistence type="inferred from homology"/>
<dbReference type="STRING" id="417373.GCA_001570685_00717"/>
<dbReference type="PATRIC" id="fig|1423742.4.peg.133"/>
<keyword evidence="6 10" id="KW-0407">Ion channel</keyword>
<keyword evidence="10" id="KW-0479">Metal-binding</keyword>
<evidence type="ECO:0000256" key="10">
    <source>
        <dbReference type="HAMAP-Rule" id="MF_00454"/>
    </source>
</evidence>
<evidence type="ECO:0000256" key="6">
    <source>
        <dbReference type="ARBA" id="ARBA00023303"/>
    </source>
</evidence>
<comment type="subcellular location">
    <subcellularLocation>
        <location evidence="1 10">Cell membrane</location>
        <topology evidence="1 10">Multi-pass membrane protein</topology>
    </subcellularLocation>
</comment>
<keyword evidence="3 10" id="KW-0812">Transmembrane</keyword>
<dbReference type="AlphaFoldDB" id="A0A0R1UI09"/>
<comment type="similarity">
    <text evidence="7 10">Belongs to the fluoride channel Fluc/FEX (TC 1.A.43) family.</text>
</comment>
<dbReference type="InterPro" id="IPR003691">
    <property type="entry name" value="FluC"/>
</dbReference>
<dbReference type="GO" id="GO:0140114">
    <property type="term" value="P:cellular detoxification of fluoride"/>
    <property type="evidence" value="ECO:0007669"/>
    <property type="project" value="UniProtKB-UniRule"/>
</dbReference>
<keyword evidence="10" id="KW-0915">Sodium</keyword>
<keyword evidence="4 10" id="KW-1133">Transmembrane helix</keyword>
<dbReference type="RefSeq" id="WP_056995754.1">
    <property type="nucleotide sequence ID" value="NZ_AZGC01000049.1"/>
</dbReference>
<feature type="transmembrane region" description="Helical" evidence="10">
    <location>
        <begin position="64"/>
        <end position="85"/>
    </location>
</feature>
<sequence>MAAIFVGVGAFFGGCLRSLLATVLNSDNHRLPWGTIMANIIGCCFLGGIVQAIHDQDLTNSMQLILAIGFSGGLTTFSTFTKEVWGMIKQHQIKLAMGYWIVCVGVCMFLFLIGMKLKTLV</sequence>
<dbReference type="GO" id="GO:0062054">
    <property type="term" value="F:fluoride channel activity"/>
    <property type="evidence" value="ECO:0007669"/>
    <property type="project" value="UniProtKB-UniRule"/>
</dbReference>
<dbReference type="GO" id="GO:0046872">
    <property type="term" value="F:metal ion binding"/>
    <property type="evidence" value="ECO:0007669"/>
    <property type="project" value="UniProtKB-KW"/>
</dbReference>
<feature type="transmembrane region" description="Helical" evidence="10">
    <location>
        <begin position="97"/>
        <end position="115"/>
    </location>
</feature>
<evidence type="ECO:0000256" key="2">
    <source>
        <dbReference type="ARBA" id="ARBA00022475"/>
    </source>
</evidence>
<keyword evidence="5 10" id="KW-0472">Membrane</keyword>
<dbReference type="OrthoDB" id="9799631at2"/>
<evidence type="ECO:0000256" key="3">
    <source>
        <dbReference type="ARBA" id="ARBA00022692"/>
    </source>
</evidence>
<organism evidence="11 12">
    <name type="scientific">Limosilactobacillus equigenerosi DSM 18793 = JCM 14505</name>
    <dbReference type="NCBI Taxonomy" id="1423742"/>
    <lineage>
        <taxon>Bacteria</taxon>
        <taxon>Bacillati</taxon>
        <taxon>Bacillota</taxon>
        <taxon>Bacilli</taxon>
        <taxon>Lactobacillales</taxon>
        <taxon>Lactobacillaceae</taxon>
        <taxon>Limosilactobacillus</taxon>
    </lineage>
</organism>
<dbReference type="Proteomes" id="UP000051084">
    <property type="component" value="Unassembled WGS sequence"/>
</dbReference>
<keyword evidence="10" id="KW-0406">Ion transport</keyword>
<comment type="caution">
    <text evidence="11">The sequence shown here is derived from an EMBL/GenBank/DDBJ whole genome shotgun (WGS) entry which is preliminary data.</text>
</comment>
<evidence type="ECO:0000313" key="12">
    <source>
        <dbReference type="Proteomes" id="UP000051084"/>
    </source>
</evidence>
<evidence type="ECO:0000256" key="7">
    <source>
        <dbReference type="ARBA" id="ARBA00035120"/>
    </source>
</evidence>
<dbReference type="PANTHER" id="PTHR28259:SF1">
    <property type="entry name" value="FLUORIDE EXPORT PROTEIN 1-RELATED"/>
    <property type="match status" value="1"/>
</dbReference>
<comment type="activity regulation">
    <text evidence="10">Na(+) is not transported, but it plays an essential structural role and its presence is essential for fluoride channel function.</text>
</comment>
<comment type="function">
    <text evidence="9 10">Fluoride-specific ion channel. Important for reducing fluoride concentration in the cell, thus reducing its toxicity.</text>
</comment>
<dbReference type="EMBL" id="AZGC01000049">
    <property type="protein sequence ID" value="KRL93023.1"/>
    <property type="molecule type" value="Genomic_DNA"/>
</dbReference>
<dbReference type="Pfam" id="PF02537">
    <property type="entry name" value="CRCB"/>
    <property type="match status" value="1"/>
</dbReference>
<keyword evidence="2 10" id="KW-1003">Cell membrane</keyword>
<evidence type="ECO:0000256" key="5">
    <source>
        <dbReference type="ARBA" id="ARBA00023136"/>
    </source>
</evidence>
<keyword evidence="12" id="KW-1185">Reference proteome</keyword>
<gene>
    <name evidence="10" type="primary">fluC</name>
    <name evidence="10" type="synonym">crcB</name>
    <name evidence="11" type="ORF">FC21_GL000124</name>
</gene>
<reference evidence="11 12" key="1">
    <citation type="journal article" date="2015" name="Genome Announc.">
        <title>Expanding the biotechnology potential of lactobacilli through comparative genomics of 213 strains and associated genera.</title>
        <authorList>
            <person name="Sun Z."/>
            <person name="Harris H.M."/>
            <person name="McCann A."/>
            <person name="Guo C."/>
            <person name="Argimon S."/>
            <person name="Zhang W."/>
            <person name="Yang X."/>
            <person name="Jeffery I.B."/>
            <person name="Cooney J.C."/>
            <person name="Kagawa T.F."/>
            <person name="Liu W."/>
            <person name="Song Y."/>
            <person name="Salvetti E."/>
            <person name="Wrobel A."/>
            <person name="Rasinkangas P."/>
            <person name="Parkhill J."/>
            <person name="Rea M.C."/>
            <person name="O'Sullivan O."/>
            <person name="Ritari J."/>
            <person name="Douillard F.P."/>
            <person name="Paul Ross R."/>
            <person name="Yang R."/>
            <person name="Briner A.E."/>
            <person name="Felis G.E."/>
            <person name="de Vos W.M."/>
            <person name="Barrangou R."/>
            <person name="Klaenhammer T.R."/>
            <person name="Caufield P.W."/>
            <person name="Cui Y."/>
            <person name="Zhang H."/>
            <person name="O'Toole P.W."/>
        </authorList>
    </citation>
    <scope>NUCLEOTIDE SEQUENCE [LARGE SCALE GENOMIC DNA]</scope>
    <source>
        <strain evidence="11 12">DSM 18793</strain>
    </source>
</reference>
<keyword evidence="10" id="KW-0813">Transport</keyword>
<evidence type="ECO:0000256" key="8">
    <source>
        <dbReference type="ARBA" id="ARBA00035585"/>
    </source>
</evidence>